<gene>
    <name evidence="2" type="ORF">C7435_0439</name>
</gene>
<evidence type="ECO:0000313" key="2">
    <source>
        <dbReference type="EMBL" id="RKR03996.1"/>
    </source>
</evidence>
<evidence type="ECO:0008006" key="4">
    <source>
        <dbReference type="Google" id="ProtNLM"/>
    </source>
</evidence>
<proteinExistence type="predicted"/>
<keyword evidence="1" id="KW-1133">Transmembrane helix</keyword>
<dbReference type="RefSeq" id="WP_267896421.1">
    <property type="nucleotide sequence ID" value="NZ_RBIM01000001.1"/>
</dbReference>
<dbReference type="Proteomes" id="UP000273675">
    <property type="component" value="Unassembled WGS sequence"/>
</dbReference>
<sequence>MIGEIEIALWPAWAFLGLMVFVVTLAATAEEARRKRDRERND</sequence>
<keyword evidence="1" id="KW-0472">Membrane</keyword>
<reference evidence="2 3" key="1">
    <citation type="submission" date="2018-10" db="EMBL/GenBank/DDBJ databases">
        <title>Genomic Encyclopedia of Type Strains, Phase IV (KMG-IV): sequencing the most valuable type-strain genomes for metagenomic binning, comparative biology and taxonomic classification.</title>
        <authorList>
            <person name="Goeker M."/>
        </authorList>
    </citation>
    <scope>NUCLEOTIDE SEQUENCE [LARGE SCALE GENOMIC DNA]</scope>
    <source>
        <strain evidence="2 3">DSM 4734</strain>
    </source>
</reference>
<keyword evidence="1" id="KW-0812">Transmembrane</keyword>
<evidence type="ECO:0000256" key="1">
    <source>
        <dbReference type="SAM" id="Phobius"/>
    </source>
</evidence>
<dbReference type="EMBL" id="RBIM01000001">
    <property type="protein sequence ID" value="RKR03996.1"/>
    <property type="molecule type" value="Genomic_DNA"/>
</dbReference>
<comment type="caution">
    <text evidence="2">The sequence shown here is derived from an EMBL/GenBank/DDBJ whole genome shotgun (WGS) entry which is preliminary data.</text>
</comment>
<name>A0A495DM48_9PROT</name>
<feature type="transmembrane region" description="Helical" evidence="1">
    <location>
        <begin position="12"/>
        <end position="29"/>
    </location>
</feature>
<protein>
    <recommendedName>
        <fullName evidence="4">Heme exporter protein D</fullName>
    </recommendedName>
</protein>
<evidence type="ECO:0000313" key="3">
    <source>
        <dbReference type="Proteomes" id="UP000273675"/>
    </source>
</evidence>
<accession>A0A495DM48</accession>
<organism evidence="2 3">
    <name type="scientific">Maricaulis maris</name>
    <dbReference type="NCBI Taxonomy" id="74318"/>
    <lineage>
        <taxon>Bacteria</taxon>
        <taxon>Pseudomonadati</taxon>
        <taxon>Pseudomonadota</taxon>
        <taxon>Alphaproteobacteria</taxon>
        <taxon>Maricaulales</taxon>
        <taxon>Maricaulaceae</taxon>
        <taxon>Maricaulis</taxon>
    </lineage>
</organism>
<dbReference type="AlphaFoldDB" id="A0A495DM48"/>